<reference evidence="11" key="1">
    <citation type="submission" date="2018-01" db="EMBL/GenBank/DDBJ databases">
        <authorList>
            <person name="Kerou L M."/>
        </authorList>
    </citation>
    <scope>NUCLEOTIDE SEQUENCE [LARGE SCALE GENOMIC DNA]</scope>
    <source>
        <strain evidence="11">SCU2</strain>
    </source>
</reference>
<dbReference type="InterPro" id="IPR051310">
    <property type="entry name" value="MCP_chemotaxis"/>
</dbReference>
<name>A0A2K5AS95_9ARCH</name>
<dbReference type="SUPFAM" id="SSF103190">
    <property type="entry name" value="Sensory domain-like"/>
    <property type="match status" value="1"/>
</dbReference>
<evidence type="ECO:0000256" key="1">
    <source>
        <dbReference type="ARBA" id="ARBA00004651"/>
    </source>
</evidence>
<dbReference type="GO" id="GO:0004888">
    <property type="term" value="F:transmembrane signaling receptor activity"/>
    <property type="evidence" value="ECO:0007669"/>
    <property type="project" value="TreeGrafter"/>
</dbReference>
<dbReference type="EMBL" id="LT981265">
    <property type="protein sequence ID" value="SPC34526.1"/>
    <property type="molecule type" value="Genomic_DNA"/>
</dbReference>
<keyword evidence="7" id="KW-0807">Transducer</keyword>
<evidence type="ECO:0000313" key="11">
    <source>
        <dbReference type="Proteomes" id="UP000236248"/>
    </source>
</evidence>
<dbReference type="PANTHER" id="PTHR43531">
    <property type="entry name" value="PROTEIN ICFG"/>
    <property type="match status" value="1"/>
</dbReference>
<evidence type="ECO:0000256" key="5">
    <source>
        <dbReference type="ARBA" id="ARBA00022989"/>
    </source>
</evidence>
<feature type="domain" description="Methyl-accepting transducer" evidence="9">
    <location>
        <begin position="38"/>
        <end position="99"/>
    </location>
</feature>
<dbReference type="Proteomes" id="UP000236248">
    <property type="component" value="Chromosome NCAV"/>
</dbReference>
<proteinExistence type="predicted"/>
<dbReference type="PROSITE" id="PS50111">
    <property type="entry name" value="CHEMOTAXIS_TRANSDUC_2"/>
    <property type="match status" value="1"/>
</dbReference>
<evidence type="ECO:0000256" key="7">
    <source>
        <dbReference type="PROSITE-ProRule" id="PRU00284"/>
    </source>
</evidence>
<keyword evidence="11" id="KW-1185">Reference proteome</keyword>
<dbReference type="RefSeq" id="WP_103286835.1">
    <property type="nucleotide sequence ID" value="NZ_LT981265.1"/>
</dbReference>
<dbReference type="InterPro" id="IPR029151">
    <property type="entry name" value="Sensor-like_sf"/>
</dbReference>
<dbReference type="GO" id="GO:0006935">
    <property type="term" value="P:chemotaxis"/>
    <property type="evidence" value="ECO:0007669"/>
    <property type="project" value="UniProtKB-KW"/>
</dbReference>
<evidence type="ECO:0000256" key="4">
    <source>
        <dbReference type="ARBA" id="ARBA00022692"/>
    </source>
</evidence>
<keyword evidence="3" id="KW-0145">Chemotaxis</keyword>
<sequence length="357" mass="40240">MQVGKAVGFTPSRDNGSSKGKGKEATLEEIADLAYRLTDNTIKAIEEIEKINEEIHLLAVNALIEAARAGEAGKTFSVVASYMSELNKKVESITRRIKDEMNMQELSNVIREQSIIVKGNRLADIALTNIDMVDRSLYERASDVTWWAHDSYVIEVLKNKNRDSIRNVEKRLSIILDAYTVYHDIVVCDIDGNIVASGRNPTLKGKNCKDTEWFKTAFKSRFGFEYPNYSPLADNRLVFIFSSVIRDDSGSTIGVLANIFKWKEFAQRIVENIPLSDKEKRYTRACITNNEGLIFADSAGKIFDTIEFNGRDELFNNAREFIVGEVKGKRCIVAHALSQGYENYSSGLHSLLIQELI</sequence>
<dbReference type="Gene3D" id="3.30.450.20">
    <property type="entry name" value="PAS domain"/>
    <property type="match status" value="1"/>
</dbReference>
<dbReference type="GeneID" id="77168410"/>
<dbReference type="CDD" id="cd12914">
    <property type="entry name" value="PDC1_DGC_like"/>
    <property type="match status" value="1"/>
</dbReference>
<dbReference type="Gene3D" id="1.10.287.950">
    <property type="entry name" value="Methyl-accepting chemotaxis protein"/>
    <property type="match status" value="1"/>
</dbReference>
<dbReference type="SUPFAM" id="SSF58104">
    <property type="entry name" value="Methyl-accepting chemotaxis protein (MCP) signaling domain"/>
    <property type="match status" value="1"/>
</dbReference>
<evidence type="ECO:0000256" key="8">
    <source>
        <dbReference type="SAM" id="MobiDB-lite"/>
    </source>
</evidence>
<evidence type="ECO:0000256" key="2">
    <source>
        <dbReference type="ARBA" id="ARBA00022475"/>
    </source>
</evidence>
<dbReference type="GO" id="GO:0005886">
    <property type="term" value="C:plasma membrane"/>
    <property type="evidence" value="ECO:0007669"/>
    <property type="project" value="UniProtKB-SubCell"/>
</dbReference>
<gene>
    <name evidence="10" type="ORF">NCAV_1360</name>
</gene>
<dbReference type="Pfam" id="PF00015">
    <property type="entry name" value="MCPsignal"/>
    <property type="match status" value="1"/>
</dbReference>
<dbReference type="KEGG" id="ncv:NCAV_1360"/>
<dbReference type="InterPro" id="IPR033479">
    <property type="entry name" value="dCache_1"/>
</dbReference>
<evidence type="ECO:0000313" key="10">
    <source>
        <dbReference type="EMBL" id="SPC34526.1"/>
    </source>
</evidence>
<evidence type="ECO:0000259" key="9">
    <source>
        <dbReference type="PROSITE" id="PS50111"/>
    </source>
</evidence>
<dbReference type="AlphaFoldDB" id="A0A2K5AS95"/>
<keyword evidence="5" id="KW-1133">Transmembrane helix</keyword>
<keyword evidence="4" id="KW-0812">Transmembrane</keyword>
<keyword evidence="6" id="KW-0472">Membrane</keyword>
<dbReference type="PANTHER" id="PTHR43531:SF11">
    <property type="entry name" value="METHYL-ACCEPTING CHEMOTAXIS PROTEIN 3"/>
    <property type="match status" value="1"/>
</dbReference>
<protein>
    <submittedName>
        <fullName evidence="10">Putative methyl-accepting chemotaxis protein</fullName>
    </submittedName>
</protein>
<feature type="region of interest" description="Disordered" evidence="8">
    <location>
        <begin position="1"/>
        <end position="23"/>
    </location>
</feature>
<comment type="subcellular location">
    <subcellularLocation>
        <location evidence="1">Cell membrane</location>
        <topology evidence="1">Multi-pass membrane protein</topology>
    </subcellularLocation>
</comment>
<evidence type="ECO:0000256" key="3">
    <source>
        <dbReference type="ARBA" id="ARBA00022500"/>
    </source>
</evidence>
<dbReference type="GO" id="GO:0007165">
    <property type="term" value="P:signal transduction"/>
    <property type="evidence" value="ECO:0007669"/>
    <property type="project" value="UniProtKB-KW"/>
</dbReference>
<evidence type="ECO:0000256" key="6">
    <source>
        <dbReference type="ARBA" id="ARBA00023136"/>
    </source>
</evidence>
<dbReference type="Pfam" id="PF02743">
    <property type="entry name" value="dCache_1"/>
    <property type="match status" value="1"/>
</dbReference>
<dbReference type="InterPro" id="IPR004089">
    <property type="entry name" value="MCPsignal_dom"/>
</dbReference>
<organism evidence="10 11">
    <name type="scientific">Candidatus Nitrosocaldus cavascurensis</name>
    <dbReference type="NCBI Taxonomy" id="2058097"/>
    <lineage>
        <taxon>Archaea</taxon>
        <taxon>Nitrososphaerota</taxon>
        <taxon>Nitrososphaeria</taxon>
        <taxon>Candidatus Nitrosocaldales</taxon>
        <taxon>Candidatus Nitrosocaldaceae</taxon>
        <taxon>Candidatus Nitrosocaldus</taxon>
    </lineage>
</organism>
<accession>A0A2K5AS95</accession>
<keyword evidence="2" id="KW-1003">Cell membrane</keyword>